<sequence length="260" mass="30178">MLGFKLADNASLKTISFRIKDNDKMVDFYKNMVGLTLKSEENGLSIFSANKEKTQALILEEGETFSHAAVHFSVCLPSEVEWLDLVRRFNEHGYPIQRKKTEEGTEKIIVVDPEENEIEFYYQENQLDSPEKAVVDDLQEAEALQKDDGNVFRISLNTLDVQSSKEFYEKVLGLASMDDTTLRLGDQDVVFQLLEKEHLGQRADLGWNFFVVDLDGTEEIEKLMYHLEQKKQDFFIDNKRSILTVFDINGIEWWFTKNRV</sequence>
<keyword evidence="3" id="KW-1185">Reference proteome</keyword>
<accession>A0AAQ3Y0H1</accession>
<dbReference type="Pfam" id="PF14507">
    <property type="entry name" value="CppA_C"/>
    <property type="match status" value="1"/>
</dbReference>
<proteinExistence type="predicted"/>
<reference evidence="2" key="2">
    <citation type="submission" date="2024-03" db="EMBL/GenBank/DDBJ databases">
        <title>The Genome Sequence of Enterococcus sp. DIV0242b.</title>
        <authorList>
            <consortium name="The Broad Institute Genomics Platform"/>
            <consortium name="The Broad Institute Microbial Omics Core"/>
            <consortium name="The Broad Institute Genomic Center for Infectious Diseases"/>
            <person name="Earl A."/>
            <person name="Manson A."/>
            <person name="Gilmore M."/>
            <person name="Schwartman J."/>
            <person name="Shea T."/>
            <person name="Abouelleil A."/>
            <person name="Cao P."/>
            <person name="Chapman S."/>
            <person name="Cusick C."/>
            <person name="Young S."/>
            <person name="Neafsey D."/>
            <person name="Nusbaum C."/>
            <person name="Birren B."/>
        </authorList>
    </citation>
    <scope>NUCLEOTIDE SEQUENCE</scope>
    <source>
        <strain evidence="2">9E7_DIV0242</strain>
    </source>
</reference>
<dbReference type="SUPFAM" id="SSF54593">
    <property type="entry name" value="Glyoxalase/Bleomycin resistance protein/Dihydroxybiphenyl dioxygenase"/>
    <property type="match status" value="2"/>
</dbReference>
<dbReference type="InterPro" id="IPR037523">
    <property type="entry name" value="VOC_core"/>
</dbReference>
<name>A0AAQ3Y0H1_9ENTE</name>
<protein>
    <submittedName>
        <fullName evidence="2">Catechol 2,3-dioxygenase</fullName>
    </submittedName>
</protein>
<dbReference type="PROSITE" id="PS51819">
    <property type="entry name" value="VOC"/>
    <property type="match status" value="1"/>
</dbReference>
<dbReference type="InterPro" id="IPR004360">
    <property type="entry name" value="Glyas_Fos-R_dOase_dom"/>
</dbReference>
<evidence type="ECO:0000259" key="1">
    <source>
        <dbReference type="PROSITE" id="PS51819"/>
    </source>
</evidence>
<dbReference type="PANTHER" id="PTHR43279:SF1">
    <property type="entry name" value="CATECHOL-2,3-DIOXYGENASE"/>
    <property type="match status" value="1"/>
</dbReference>
<dbReference type="AlphaFoldDB" id="A0AAQ3Y0H1"/>
<feature type="domain" description="VOC" evidence="1">
    <location>
        <begin position="11"/>
        <end position="123"/>
    </location>
</feature>
<dbReference type="RefSeq" id="WP_339102009.1">
    <property type="nucleotide sequence ID" value="NZ_CP147247.1"/>
</dbReference>
<evidence type="ECO:0000313" key="2">
    <source>
        <dbReference type="EMBL" id="WYJ89608.1"/>
    </source>
</evidence>
<dbReference type="Pfam" id="PF00903">
    <property type="entry name" value="Glyoxalase"/>
    <property type="match status" value="1"/>
</dbReference>
<gene>
    <name evidence="2" type="ORF">A5888_001331</name>
</gene>
<dbReference type="EMBL" id="CP147247">
    <property type="protein sequence ID" value="WYJ89608.1"/>
    <property type="molecule type" value="Genomic_DNA"/>
</dbReference>
<evidence type="ECO:0000313" key="3">
    <source>
        <dbReference type="Proteomes" id="UP000195141"/>
    </source>
</evidence>
<dbReference type="InterPro" id="IPR032703">
    <property type="entry name" value="CppA_C"/>
</dbReference>
<dbReference type="PANTHER" id="PTHR43279">
    <property type="entry name" value="CATECHOL-2,3-DIOXYGENASE"/>
    <property type="match status" value="1"/>
</dbReference>
<dbReference type="Gene3D" id="3.10.180.10">
    <property type="entry name" value="2,3-Dihydroxybiphenyl 1,2-Dioxygenase, domain 1"/>
    <property type="match status" value="2"/>
</dbReference>
<dbReference type="Proteomes" id="UP000195141">
    <property type="component" value="Chromosome"/>
</dbReference>
<reference evidence="2" key="1">
    <citation type="submission" date="2017-05" db="EMBL/GenBank/DDBJ databases">
        <authorList>
            <consortium name="The Broad Institute Genomics Platform"/>
            <consortium name="The Broad Institute Genomic Center for Infectious Diseases"/>
            <person name="Earl A."/>
            <person name="Manson A."/>
            <person name="Schwartman J."/>
            <person name="Gilmore M."/>
            <person name="Abouelleil A."/>
            <person name="Cao P."/>
            <person name="Chapman S."/>
            <person name="Cusick C."/>
            <person name="Shea T."/>
            <person name="Young S."/>
            <person name="Neafsey D."/>
            <person name="Nusbaum C."/>
            <person name="Birren B."/>
        </authorList>
    </citation>
    <scope>NUCLEOTIDE SEQUENCE</scope>
    <source>
        <strain evidence="2">9E7_DIV0242</strain>
    </source>
</reference>
<dbReference type="InterPro" id="IPR029068">
    <property type="entry name" value="Glyas_Bleomycin-R_OHBP_Dase"/>
</dbReference>
<organism evidence="2 3">
    <name type="scientific">Candidatus Enterococcus clewellii</name>
    <dbReference type="NCBI Taxonomy" id="1834193"/>
    <lineage>
        <taxon>Bacteria</taxon>
        <taxon>Bacillati</taxon>
        <taxon>Bacillota</taxon>
        <taxon>Bacilli</taxon>
        <taxon>Lactobacillales</taxon>
        <taxon>Enterococcaceae</taxon>
        <taxon>Enterococcus</taxon>
    </lineage>
</organism>